<dbReference type="RefSeq" id="WP_145893077.1">
    <property type="nucleotide sequence ID" value="NZ_VOBQ01000008.1"/>
</dbReference>
<dbReference type="Pfam" id="PF14348">
    <property type="entry name" value="DtrJ-like"/>
    <property type="match status" value="1"/>
</dbReference>
<proteinExistence type="predicted"/>
<keyword evidence="1" id="KW-0812">Transmembrane</keyword>
<dbReference type="InterPro" id="IPR022266">
    <property type="entry name" value="DtrJ-like"/>
</dbReference>
<accession>A0A562ZSX7</accession>
<sequence length="212" mass="22736">MKNSQHLGFWLLLAILGFFAAPLLRAGDKMEVYLAAEIAETRSAMGPTIGGWVVGFADSMFAHSPIAVAASGIAQAKHTKEEQRLSARVGGAGGEIMSKLYNSYLQGLIMQAYVLTMRLAIVLFWLAALIPVFVASVYDGLMQRSVKQAEFGSLRPATFTLAGMLVIPVLSLPALYLTLPFSLSPLLAPVWAVIVAIPLSVLVSNSQPLFGR</sequence>
<organism evidence="2 3">
    <name type="scientific">Caenimonas sedimenti</name>
    <dbReference type="NCBI Taxonomy" id="2596921"/>
    <lineage>
        <taxon>Bacteria</taxon>
        <taxon>Pseudomonadati</taxon>
        <taxon>Pseudomonadota</taxon>
        <taxon>Betaproteobacteria</taxon>
        <taxon>Burkholderiales</taxon>
        <taxon>Comamonadaceae</taxon>
        <taxon>Caenimonas</taxon>
    </lineage>
</organism>
<reference evidence="2 3" key="1">
    <citation type="submission" date="2019-07" db="EMBL/GenBank/DDBJ databases">
        <title>Caenimonas sedimenti sp. nov., isolated from activated sludge.</title>
        <authorList>
            <person name="Xu J."/>
        </authorList>
    </citation>
    <scope>NUCLEOTIDE SEQUENCE [LARGE SCALE GENOMIC DNA]</scope>
    <source>
        <strain evidence="2 3">HX-9-20</strain>
    </source>
</reference>
<comment type="caution">
    <text evidence="2">The sequence shown here is derived from an EMBL/GenBank/DDBJ whole genome shotgun (WGS) entry which is preliminary data.</text>
</comment>
<feature type="transmembrane region" description="Helical" evidence="1">
    <location>
        <begin position="159"/>
        <end position="179"/>
    </location>
</feature>
<keyword evidence="3" id="KW-1185">Reference proteome</keyword>
<feature type="transmembrane region" description="Helical" evidence="1">
    <location>
        <begin position="112"/>
        <end position="138"/>
    </location>
</feature>
<evidence type="ECO:0000313" key="3">
    <source>
        <dbReference type="Proteomes" id="UP000318199"/>
    </source>
</evidence>
<keyword evidence="1" id="KW-1133">Transmembrane helix</keyword>
<feature type="transmembrane region" description="Helical" evidence="1">
    <location>
        <begin position="185"/>
        <end position="203"/>
    </location>
</feature>
<keyword evidence="1" id="KW-0472">Membrane</keyword>
<protein>
    <submittedName>
        <fullName evidence="2">DUF4400 domain-containing protein</fullName>
    </submittedName>
</protein>
<dbReference type="AlphaFoldDB" id="A0A562ZSX7"/>
<dbReference type="EMBL" id="VOBQ01000008">
    <property type="protein sequence ID" value="TWO71466.1"/>
    <property type="molecule type" value="Genomic_DNA"/>
</dbReference>
<gene>
    <name evidence="2" type="ORF">FN976_11155</name>
</gene>
<dbReference type="Proteomes" id="UP000318199">
    <property type="component" value="Unassembled WGS sequence"/>
</dbReference>
<dbReference type="OrthoDB" id="9133919at2"/>
<name>A0A562ZSX7_9BURK</name>
<evidence type="ECO:0000256" key="1">
    <source>
        <dbReference type="SAM" id="Phobius"/>
    </source>
</evidence>
<evidence type="ECO:0000313" key="2">
    <source>
        <dbReference type="EMBL" id="TWO71466.1"/>
    </source>
</evidence>